<evidence type="ECO:0000313" key="2">
    <source>
        <dbReference type="Proteomes" id="UP001162164"/>
    </source>
</evidence>
<accession>A0ABQ9JCM7</accession>
<dbReference type="Proteomes" id="UP001162164">
    <property type="component" value="Unassembled WGS sequence"/>
</dbReference>
<name>A0ABQ9JCM7_9CUCU</name>
<keyword evidence="2" id="KW-1185">Reference proteome</keyword>
<evidence type="ECO:0000313" key="1">
    <source>
        <dbReference type="EMBL" id="KAJ8975157.1"/>
    </source>
</evidence>
<comment type="caution">
    <text evidence="1">The sequence shown here is derived from an EMBL/GenBank/DDBJ whole genome shotgun (WGS) entry which is preliminary data.</text>
</comment>
<reference evidence="1" key="1">
    <citation type="journal article" date="2023" name="Insect Mol. Biol.">
        <title>Genome sequencing provides insights into the evolution of gene families encoding plant cell wall-degrading enzymes in longhorned beetles.</title>
        <authorList>
            <person name="Shin N.R."/>
            <person name="Okamura Y."/>
            <person name="Kirsch R."/>
            <person name="Pauchet Y."/>
        </authorList>
    </citation>
    <scope>NUCLEOTIDE SEQUENCE</scope>
    <source>
        <strain evidence="1">MMC_N1</strain>
    </source>
</reference>
<sequence>MFYILSIIERITLPNLKTFICFYYAVMHVLCACWSNLDVRTLIGGVQANPHTKNLTEHDIEHSIKTWLS</sequence>
<proteinExistence type="predicted"/>
<organism evidence="1 2">
    <name type="scientific">Molorchus minor</name>
    <dbReference type="NCBI Taxonomy" id="1323400"/>
    <lineage>
        <taxon>Eukaryota</taxon>
        <taxon>Metazoa</taxon>
        <taxon>Ecdysozoa</taxon>
        <taxon>Arthropoda</taxon>
        <taxon>Hexapoda</taxon>
        <taxon>Insecta</taxon>
        <taxon>Pterygota</taxon>
        <taxon>Neoptera</taxon>
        <taxon>Endopterygota</taxon>
        <taxon>Coleoptera</taxon>
        <taxon>Polyphaga</taxon>
        <taxon>Cucujiformia</taxon>
        <taxon>Chrysomeloidea</taxon>
        <taxon>Cerambycidae</taxon>
        <taxon>Lamiinae</taxon>
        <taxon>Monochamini</taxon>
        <taxon>Molorchus</taxon>
    </lineage>
</organism>
<dbReference type="EMBL" id="JAPWTJ010000865">
    <property type="protein sequence ID" value="KAJ8975157.1"/>
    <property type="molecule type" value="Genomic_DNA"/>
</dbReference>
<gene>
    <name evidence="1" type="ORF">NQ317_014531</name>
</gene>
<protein>
    <submittedName>
        <fullName evidence="1">Uncharacterized protein</fullName>
    </submittedName>
</protein>